<dbReference type="PROSITE" id="PS00211">
    <property type="entry name" value="ABC_TRANSPORTER_1"/>
    <property type="match status" value="1"/>
</dbReference>
<dbReference type="SUPFAM" id="SSF52540">
    <property type="entry name" value="P-loop containing nucleoside triphosphate hydrolases"/>
    <property type="match status" value="1"/>
</dbReference>
<keyword evidence="5 7" id="KW-1133">Transmembrane helix</keyword>
<evidence type="ECO:0000313" key="10">
    <source>
        <dbReference type="EMBL" id="KUH32008.1"/>
    </source>
</evidence>
<dbReference type="AlphaFoldDB" id="A0A100XW15"/>
<dbReference type="FunFam" id="3.40.50.300:FF:002214">
    <property type="entry name" value="ABC transporter related protein"/>
    <property type="match status" value="1"/>
</dbReference>
<evidence type="ECO:0000256" key="3">
    <source>
        <dbReference type="ARBA" id="ARBA00022741"/>
    </source>
</evidence>
<keyword evidence="2 7" id="KW-0812">Transmembrane</keyword>
<feature type="domain" description="ABC transporter" evidence="8">
    <location>
        <begin position="326"/>
        <end position="546"/>
    </location>
</feature>
<keyword evidence="6 7" id="KW-0472">Membrane</keyword>
<protein>
    <recommendedName>
        <fullName evidence="12">ABC transporter ATP-binding protein</fullName>
    </recommendedName>
</protein>
<feature type="domain" description="ABC transmembrane type-1" evidence="9">
    <location>
        <begin position="20"/>
        <end position="296"/>
    </location>
</feature>
<feature type="transmembrane region" description="Helical" evidence="7">
    <location>
        <begin position="20"/>
        <end position="40"/>
    </location>
</feature>
<reference evidence="10 11" key="1">
    <citation type="submission" date="2015-10" db="EMBL/GenBank/DDBJ databases">
        <title>Draft genome sequence of Thermococcus celericrescens strain DSM 17994.</title>
        <authorList>
            <person name="Hong S.-J."/>
            <person name="Park C.-E."/>
            <person name="Shin J.-H."/>
        </authorList>
    </citation>
    <scope>NUCLEOTIDE SEQUENCE [LARGE SCALE GENOMIC DNA]</scope>
    <source>
        <strain evidence="10 11">DSM 17994</strain>
    </source>
</reference>
<dbReference type="Gene3D" id="1.20.1560.10">
    <property type="entry name" value="ABC transporter type 1, transmembrane domain"/>
    <property type="match status" value="1"/>
</dbReference>
<dbReference type="RefSeq" id="WP_058939718.1">
    <property type="nucleotide sequence ID" value="NZ_LLYW01000042.1"/>
</dbReference>
<dbReference type="InterPro" id="IPR003439">
    <property type="entry name" value="ABC_transporter-like_ATP-bd"/>
</dbReference>
<name>A0A100XW15_9EURY</name>
<dbReference type="InterPro" id="IPR027417">
    <property type="entry name" value="P-loop_NTPase"/>
</dbReference>
<dbReference type="GO" id="GO:0016020">
    <property type="term" value="C:membrane"/>
    <property type="evidence" value="ECO:0007669"/>
    <property type="project" value="UniProtKB-SubCell"/>
</dbReference>
<evidence type="ECO:0000259" key="9">
    <source>
        <dbReference type="PROSITE" id="PS50929"/>
    </source>
</evidence>
<organism evidence="10 11">
    <name type="scientific">Thermococcus celericrescens</name>
    <dbReference type="NCBI Taxonomy" id="227598"/>
    <lineage>
        <taxon>Archaea</taxon>
        <taxon>Methanobacteriati</taxon>
        <taxon>Methanobacteriota</taxon>
        <taxon>Thermococci</taxon>
        <taxon>Thermococcales</taxon>
        <taxon>Thermococcaceae</taxon>
        <taxon>Thermococcus</taxon>
    </lineage>
</organism>
<evidence type="ECO:0000256" key="6">
    <source>
        <dbReference type="ARBA" id="ARBA00023136"/>
    </source>
</evidence>
<dbReference type="Gene3D" id="3.40.50.300">
    <property type="entry name" value="P-loop containing nucleotide triphosphate hydrolases"/>
    <property type="match status" value="1"/>
</dbReference>
<feature type="transmembrane region" description="Helical" evidence="7">
    <location>
        <begin position="238"/>
        <end position="259"/>
    </location>
</feature>
<dbReference type="STRING" id="227598.APY94_11215"/>
<evidence type="ECO:0000256" key="2">
    <source>
        <dbReference type="ARBA" id="ARBA00022692"/>
    </source>
</evidence>
<dbReference type="GO" id="GO:0016887">
    <property type="term" value="F:ATP hydrolysis activity"/>
    <property type="evidence" value="ECO:0007669"/>
    <property type="project" value="InterPro"/>
</dbReference>
<evidence type="ECO:0000256" key="5">
    <source>
        <dbReference type="ARBA" id="ARBA00022989"/>
    </source>
</evidence>
<comment type="caution">
    <text evidence="10">The sequence shown here is derived from an EMBL/GenBank/DDBJ whole genome shotgun (WGS) entry which is preliminary data.</text>
</comment>
<feature type="transmembrane region" description="Helical" evidence="7">
    <location>
        <begin position="128"/>
        <end position="147"/>
    </location>
</feature>
<keyword evidence="11" id="KW-1185">Reference proteome</keyword>
<keyword evidence="4" id="KW-0067">ATP-binding</keyword>
<evidence type="ECO:0008006" key="12">
    <source>
        <dbReference type="Google" id="ProtNLM"/>
    </source>
</evidence>
<dbReference type="Proteomes" id="UP000053462">
    <property type="component" value="Unassembled WGS sequence"/>
</dbReference>
<evidence type="ECO:0000256" key="7">
    <source>
        <dbReference type="SAM" id="Phobius"/>
    </source>
</evidence>
<dbReference type="InterPro" id="IPR039421">
    <property type="entry name" value="Type_1_exporter"/>
</dbReference>
<proteinExistence type="predicted"/>
<dbReference type="OrthoDB" id="121502at2157"/>
<dbReference type="Pfam" id="PF00005">
    <property type="entry name" value="ABC_tran"/>
    <property type="match status" value="1"/>
</dbReference>
<comment type="subcellular location">
    <subcellularLocation>
        <location evidence="1">Membrane</location>
        <topology evidence="1">Multi-pass membrane protein</topology>
    </subcellularLocation>
</comment>
<dbReference type="SUPFAM" id="SSF90123">
    <property type="entry name" value="ABC transporter transmembrane region"/>
    <property type="match status" value="1"/>
</dbReference>
<feature type="transmembrane region" description="Helical" evidence="7">
    <location>
        <begin position="153"/>
        <end position="175"/>
    </location>
</feature>
<dbReference type="GO" id="GO:0005524">
    <property type="term" value="F:ATP binding"/>
    <property type="evidence" value="ECO:0007669"/>
    <property type="project" value="UniProtKB-KW"/>
</dbReference>
<dbReference type="PANTHER" id="PTHR43394:SF1">
    <property type="entry name" value="ATP-BINDING CASSETTE SUB-FAMILY B MEMBER 10, MITOCHONDRIAL"/>
    <property type="match status" value="1"/>
</dbReference>
<dbReference type="InterPro" id="IPR036640">
    <property type="entry name" value="ABC1_TM_sf"/>
</dbReference>
<dbReference type="PANTHER" id="PTHR43394">
    <property type="entry name" value="ATP-DEPENDENT PERMEASE MDL1, MITOCHONDRIAL"/>
    <property type="match status" value="1"/>
</dbReference>
<gene>
    <name evidence="10" type="ORF">APY94_11215</name>
</gene>
<dbReference type="SMART" id="SM00382">
    <property type="entry name" value="AAA"/>
    <property type="match status" value="1"/>
</dbReference>
<accession>A0A100XW15</accession>
<dbReference type="GO" id="GO:0015421">
    <property type="term" value="F:ABC-type oligopeptide transporter activity"/>
    <property type="evidence" value="ECO:0007669"/>
    <property type="project" value="TreeGrafter"/>
</dbReference>
<dbReference type="InterPro" id="IPR003593">
    <property type="entry name" value="AAA+_ATPase"/>
</dbReference>
<dbReference type="PROSITE" id="PS50929">
    <property type="entry name" value="ABC_TM1F"/>
    <property type="match status" value="1"/>
</dbReference>
<dbReference type="EMBL" id="LLYW01000042">
    <property type="protein sequence ID" value="KUH32008.1"/>
    <property type="molecule type" value="Genomic_DNA"/>
</dbReference>
<dbReference type="Pfam" id="PF00664">
    <property type="entry name" value="ABC_membrane"/>
    <property type="match status" value="1"/>
</dbReference>
<evidence type="ECO:0000259" key="8">
    <source>
        <dbReference type="PROSITE" id="PS50893"/>
    </source>
</evidence>
<keyword evidence="3" id="KW-0547">Nucleotide-binding</keyword>
<dbReference type="CDD" id="cd07346">
    <property type="entry name" value="ABC_6TM_exporters"/>
    <property type="match status" value="1"/>
</dbReference>
<dbReference type="InterPro" id="IPR017871">
    <property type="entry name" value="ABC_transporter-like_CS"/>
</dbReference>
<dbReference type="InterPro" id="IPR011527">
    <property type="entry name" value="ABC1_TM_dom"/>
</dbReference>
<dbReference type="FunFam" id="1.20.1560.10:FF:000376">
    <property type="entry name" value="ABC-type multidrug transport system, ATPase and permease components"/>
    <property type="match status" value="1"/>
</dbReference>
<feature type="transmembrane region" description="Helical" evidence="7">
    <location>
        <begin position="60"/>
        <end position="83"/>
    </location>
</feature>
<dbReference type="PROSITE" id="PS50893">
    <property type="entry name" value="ABC_TRANSPORTER_2"/>
    <property type="match status" value="1"/>
</dbReference>
<sequence>MSKALHRVLQVGLAHKKYVFLLITLGAVSTLLSAAVPFYIQSLIENLGKMNTDDILKNIGIILLLYTASTIIYLYSGFVSNFAETKAAAWLKRKLFISTLLSENINPGDALSRIQSDTEIVGRMGMSLIPAIIIEAFSLIIGVTVIFRLNPYLGAVTLITLPVYGLSLRAFIHGLKLASSEERKRYSESVTAFKEGIDGRLDIKTLDAFDYLIKRVSERLDRWVNASKKVAFYSTASYGLQSYLSTILPLLVLLSGVVFVKNGMATLSSVIATFTYLGRVYYPVERFAFFWSSYHRAVPIIERIWEFIEIEPSLERPTCTPEDWGIELQGVSLSRERSQVLKEISERIAFGKNLGIVGPSGVGKTTLALIISGIIRPTKGKVKIGKCPPESLLGRELIYVPSQPYLFEGTVRENIALGKNLTDSEIVEILKTVELEELNPDLPIEEGGKNLSLGQRQRIALARALARNPRIIILDEATSGMDSEREARILQRLRKMEMTLITISHRLSTIREMEEIWVLEEGRILCRGRHEELFKSCEKYRELFKEQEKSKNALY</sequence>
<evidence type="ECO:0000313" key="11">
    <source>
        <dbReference type="Proteomes" id="UP000053462"/>
    </source>
</evidence>
<evidence type="ECO:0000256" key="4">
    <source>
        <dbReference type="ARBA" id="ARBA00022840"/>
    </source>
</evidence>
<evidence type="ECO:0000256" key="1">
    <source>
        <dbReference type="ARBA" id="ARBA00004141"/>
    </source>
</evidence>